<dbReference type="EMBL" id="RBNL01001117">
    <property type="protein sequence ID" value="RML93105.1"/>
    <property type="molecule type" value="Genomic_DNA"/>
</dbReference>
<gene>
    <name evidence="1" type="ORF">APX70_200028</name>
</gene>
<reference evidence="1 2" key="1">
    <citation type="submission" date="2018-08" db="EMBL/GenBank/DDBJ databases">
        <title>Recombination of ecologically and evolutionarily significant loci maintains genetic cohesion in the Pseudomonas syringae species complex.</title>
        <authorList>
            <person name="Dillon M."/>
            <person name="Thakur S."/>
            <person name="Almeida R.N.D."/>
            <person name="Weir B.S."/>
            <person name="Guttman D.S."/>
        </authorList>
    </citation>
    <scope>NUCLEOTIDE SEQUENCE [LARGE SCALE GENOMIC DNA]</scope>
    <source>
        <strain evidence="1 2">88_10</strain>
    </source>
</reference>
<proteinExistence type="predicted"/>
<dbReference type="Proteomes" id="UP000282378">
    <property type="component" value="Unassembled WGS sequence"/>
</dbReference>
<accession>A0A3M2ZZ47</accession>
<evidence type="ECO:0000313" key="2">
    <source>
        <dbReference type="Proteomes" id="UP000282378"/>
    </source>
</evidence>
<comment type="caution">
    <text evidence="1">The sequence shown here is derived from an EMBL/GenBank/DDBJ whole genome shotgun (WGS) entry which is preliminary data.</text>
</comment>
<name>A0A3M2ZZ47_PSEYM</name>
<protein>
    <submittedName>
        <fullName evidence="1">Uncharacterized protein</fullName>
    </submittedName>
</protein>
<evidence type="ECO:0000313" key="1">
    <source>
        <dbReference type="EMBL" id="RML93105.1"/>
    </source>
</evidence>
<organism evidence="1 2">
    <name type="scientific">Pseudomonas syringae pv. maculicola</name>
    <dbReference type="NCBI Taxonomy" id="59511"/>
    <lineage>
        <taxon>Bacteria</taxon>
        <taxon>Pseudomonadati</taxon>
        <taxon>Pseudomonadota</taxon>
        <taxon>Gammaproteobacteria</taxon>
        <taxon>Pseudomonadales</taxon>
        <taxon>Pseudomonadaceae</taxon>
        <taxon>Pseudomonas</taxon>
    </lineage>
</organism>
<dbReference type="AlphaFoldDB" id="A0A3M2ZZ47"/>
<sequence>MRVKARAYVPAKMPSLINPMEYAASSISSGSVS</sequence>